<keyword evidence="8 12" id="KW-0326">Glycosidase</keyword>
<dbReference type="InterPro" id="IPR001088">
    <property type="entry name" value="Glyco_hydro_4"/>
</dbReference>
<feature type="site" description="Increases basicity of active site Tyr" evidence="11">
    <location>
        <position position="113"/>
    </location>
</feature>
<evidence type="ECO:0000256" key="3">
    <source>
        <dbReference type="ARBA" id="ARBA00022723"/>
    </source>
</evidence>
<dbReference type="SUPFAM" id="SSF56327">
    <property type="entry name" value="LDH C-terminal domain-like"/>
    <property type="match status" value="1"/>
</dbReference>
<accession>A0A101EQM6</accession>
<dbReference type="InterPro" id="IPR053715">
    <property type="entry name" value="GH4_Enzyme_sf"/>
</dbReference>
<dbReference type="GO" id="GO:0046872">
    <property type="term" value="F:metal ion binding"/>
    <property type="evidence" value="ECO:0007669"/>
    <property type="project" value="UniProtKB-KW"/>
</dbReference>
<dbReference type="Pfam" id="PF02056">
    <property type="entry name" value="Glyco_hydro_4"/>
    <property type="match status" value="1"/>
</dbReference>
<keyword evidence="7" id="KW-0119">Carbohydrate metabolism</keyword>
<keyword evidence="10" id="KW-0533">Nickel</keyword>
<dbReference type="InterPro" id="IPR022616">
    <property type="entry name" value="Glyco_hydro_4_C"/>
</dbReference>
<comment type="similarity">
    <text evidence="2 12">Belongs to the glycosyl hydrolase 4 family.</text>
</comment>
<reference evidence="14 15" key="1">
    <citation type="journal article" date="2015" name="MBio">
        <title>Genome-Resolved Metagenomic Analysis Reveals Roles for Candidate Phyla and Other Microbial Community Members in Biogeochemical Transformations in Oil Reservoirs.</title>
        <authorList>
            <person name="Hu P."/>
            <person name="Tom L."/>
            <person name="Singh A."/>
            <person name="Thomas B.C."/>
            <person name="Baker B.J."/>
            <person name="Piceno Y.M."/>
            <person name="Andersen G.L."/>
            <person name="Banfield J.F."/>
        </authorList>
    </citation>
    <scope>NUCLEOTIDE SEQUENCE [LARGE SCALE GENOMIC DNA]</scope>
    <source>
        <strain evidence="14">46_26</strain>
    </source>
</reference>
<dbReference type="InterPro" id="IPR036291">
    <property type="entry name" value="NAD(P)-bd_dom_sf"/>
</dbReference>
<evidence type="ECO:0000256" key="12">
    <source>
        <dbReference type="RuleBase" id="RU361152"/>
    </source>
</evidence>
<keyword evidence="4 12" id="KW-0378">Hydrolase</keyword>
<dbReference type="GO" id="GO:0004553">
    <property type="term" value="F:hydrolase activity, hydrolyzing O-glycosyl compounds"/>
    <property type="evidence" value="ECO:0007669"/>
    <property type="project" value="InterPro"/>
</dbReference>
<gene>
    <name evidence="14" type="ORF">XD57_0807</name>
</gene>
<evidence type="ECO:0000259" key="13">
    <source>
        <dbReference type="Pfam" id="PF11975"/>
    </source>
</evidence>
<dbReference type="GO" id="GO:0016616">
    <property type="term" value="F:oxidoreductase activity, acting on the CH-OH group of donors, NAD or NADP as acceptor"/>
    <property type="evidence" value="ECO:0007669"/>
    <property type="project" value="InterPro"/>
</dbReference>
<dbReference type="InterPro" id="IPR019802">
    <property type="entry name" value="GlycHydrolase_4_CS"/>
</dbReference>
<sequence length="480" mass="55152">MPSVKIGIIGAGSAVFSLRLVSDLCKTPGLSGSTVTLMDIDEERLDAVLTIAKKYVEEVGADLKFEKTMNLDDVIIDADFVINTAMVGGHTYLEKVRQISEKYGYYRGIDAQEFNMVSDYYTFSNYNQLKYFVEIARKIEKLSPKAWYLQAANPVFEGTTLVTRTVPIKAVGFCHGHYGVMEIVEKLGLEEEKVDWQVAGVNHGIWLNRFRYNGENAYPLLDRWIEEKSKDWKPENPFNDQLSPAAIDMYRFYGVMPIGDTVRNSSWRYHRDLETKKKWYGEPWGGADSEIGWKWYQDTLGKVTEITKKVAKFIKENPSARLSDLGSVLGKDLSEKQFVLEVEKILDPERKSGEQHIPFIDALLNDNKARFVVNIPNKGIIHGIDDDVVVEVPALVDKNGIHPEKIEPPLPDRVVKYYLRPRIMRMEMALEAFLTGDIRIIKELLYRDPRTKNDEQVEKVIEEILALSENEEMRKHYLKR</sequence>
<name>A0A101EQM6_9THEM</name>
<evidence type="ECO:0000256" key="4">
    <source>
        <dbReference type="ARBA" id="ARBA00022801"/>
    </source>
</evidence>
<evidence type="ECO:0000256" key="11">
    <source>
        <dbReference type="PIRSR" id="PIRSR601088-4"/>
    </source>
</evidence>
<dbReference type="Gene3D" id="3.90.1820.10">
    <property type="entry name" value="AglA-like glucosidase"/>
    <property type="match status" value="1"/>
</dbReference>
<evidence type="ECO:0000256" key="2">
    <source>
        <dbReference type="ARBA" id="ARBA00010141"/>
    </source>
</evidence>
<dbReference type="InterPro" id="IPR015955">
    <property type="entry name" value="Lactate_DH/Glyco_Ohase_4_C"/>
</dbReference>
<dbReference type="GO" id="GO:0005975">
    <property type="term" value="P:carbohydrate metabolic process"/>
    <property type="evidence" value="ECO:0007669"/>
    <property type="project" value="InterPro"/>
</dbReference>
<dbReference type="PANTHER" id="PTHR32092:SF4">
    <property type="entry name" value="ALPHA-GLUCOSIDASE"/>
    <property type="match status" value="1"/>
</dbReference>
<evidence type="ECO:0000256" key="5">
    <source>
        <dbReference type="ARBA" id="ARBA00023027"/>
    </source>
</evidence>
<dbReference type="PATRIC" id="fig|93930.3.peg.1658"/>
<dbReference type="PROSITE" id="PS01324">
    <property type="entry name" value="GLYCOSYL_HYDROL_F4"/>
    <property type="match status" value="1"/>
</dbReference>
<evidence type="ECO:0000256" key="6">
    <source>
        <dbReference type="ARBA" id="ARBA00023211"/>
    </source>
</evidence>
<comment type="cofactor">
    <cofactor evidence="12">
        <name>NAD(+)</name>
        <dbReference type="ChEBI" id="CHEBI:57540"/>
    </cofactor>
    <text evidence="12">Binds 1 NAD(+) per subunit.</text>
</comment>
<dbReference type="AlphaFoldDB" id="A0A101EQM6"/>
<dbReference type="NCBIfam" id="NF041089">
    <property type="entry name" value="alpha_gluc_AglA"/>
    <property type="match status" value="1"/>
</dbReference>
<protein>
    <submittedName>
        <fullName evidence="14">Alpha-glucosidase</fullName>
    </submittedName>
</protein>
<comment type="caution">
    <text evidence="14">The sequence shown here is derived from an EMBL/GenBank/DDBJ whole genome shotgun (WGS) entry which is preliminary data.</text>
</comment>
<dbReference type="InterPro" id="IPR053487">
    <property type="entry name" value="Alpha-glycosidase"/>
</dbReference>
<feature type="binding site" evidence="10">
    <location>
        <position position="203"/>
    </location>
    <ligand>
        <name>Mn(2+)</name>
        <dbReference type="ChEBI" id="CHEBI:29035"/>
    </ligand>
</feature>
<evidence type="ECO:0000313" key="15">
    <source>
        <dbReference type="Proteomes" id="UP000058636"/>
    </source>
</evidence>
<feature type="binding site" evidence="9">
    <location>
        <position position="153"/>
    </location>
    <ligand>
        <name>substrate</name>
    </ligand>
</feature>
<dbReference type="PANTHER" id="PTHR32092">
    <property type="entry name" value="6-PHOSPHO-BETA-GLUCOSIDASE-RELATED"/>
    <property type="match status" value="1"/>
</dbReference>
<evidence type="ECO:0000256" key="9">
    <source>
        <dbReference type="PIRSR" id="PIRSR601088-2"/>
    </source>
</evidence>
<dbReference type="Pfam" id="PF11975">
    <property type="entry name" value="Glyco_hydro_4C"/>
    <property type="match status" value="1"/>
</dbReference>
<evidence type="ECO:0000256" key="10">
    <source>
        <dbReference type="PIRSR" id="PIRSR601088-3"/>
    </source>
</evidence>
<keyword evidence="6 10" id="KW-0464">Manganese</keyword>
<dbReference type="CDD" id="cd05297">
    <property type="entry name" value="GH4_alpha_glucosidase_galactosidase"/>
    <property type="match status" value="1"/>
</dbReference>
<organism evidence="14 15">
    <name type="scientific">Thermotoga petrophila</name>
    <dbReference type="NCBI Taxonomy" id="93929"/>
    <lineage>
        <taxon>Bacteria</taxon>
        <taxon>Thermotogati</taxon>
        <taxon>Thermotogota</taxon>
        <taxon>Thermotogae</taxon>
        <taxon>Thermotogales</taxon>
        <taxon>Thermotogaceae</taxon>
        <taxon>Thermotoga</taxon>
    </lineage>
</organism>
<dbReference type="SUPFAM" id="SSF51735">
    <property type="entry name" value="NAD(P)-binding Rossmann-fold domains"/>
    <property type="match status" value="1"/>
</dbReference>
<dbReference type="EMBL" id="LGFG01000053">
    <property type="protein sequence ID" value="KUK23099.1"/>
    <property type="molecule type" value="Genomic_DNA"/>
</dbReference>
<evidence type="ECO:0000256" key="1">
    <source>
        <dbReference type="ARBA" id="ARBA00001936"/>
    </source>
</evidence>
<comment type="cofactor">
    <cofactor evidence="1">
        <name>Mn(2+)</name>
        <dbReference type="ChEBI" id="CHEBI:29035"/>
    </cofactor>
</comment>
<dbReference type="PRINTS" id="PR00732">
    <property type="entry name" value="GLHYDRLASE4"/>
</dbReference>
<evidence type="ECO:0000256" key="8">
    <source>
        <dbReference type="ARBA" id="ARBA00023295"/>
    </source>
</evidence>
<proteinExistence type="inferred from homology"/>
<feature type="binding site" evidence="10">
    <location>
        <position position="174"/>
    </location>
    <ligand>
        <name>Mn(2+)</name>
        <dbReference type="ChEBI" id="CHEBI:29035"/>
    </ligand>
</feature>
<evidence type="ECO:0000256" key="7">
    <source>
        <dbReference type="ARBA" id="ARBA00023277"/>
    </source>
</evidence>
<feature type="domain" description="Glycosyl hydrolase family 4 C-terminal" evidence="13">
    <location>
        <begin position="198"/>
        <end position="451"/>
    </location>
</feature>
<keyword evidence="10" id="KW-0408">Iron</keyword>
<keyword evidence="5 12" id="KW-0520">NAD</keyword>
<dbReference type="Proteomes" id="UP000058636">
    <property type="component" value="Unassembled WGS sequence"/>
</dbReference>
<evidence type="ECO:0000313" key="14">
    <source>
        <dbReference type="EMBL" id="KUK23099.1"/>
    </source>
</evidence>
<keyword evidence="3 10" id="KW-0479">Metal-binding</keyword>
<keyword evidence="10" id="KW-0170">Cobalt</keyword>